<gene>
    <name evidence="2" type="ORF">SAMN05444350_14032</name>
</gene>
<feature type="transmembrane region" description="Helical" evidence="1">
    <location>
        <begin position="60"/>
        <end position="80"/>
    </location>
</feature>
<dbReference type="EMBL" id="FQZN01000040">
    <property type="protein sequence ID" value="SHJ61764.1"/>
    <property type="molecule type" value="Genomic_DNA"/>
</dbReference>
<protein>
    <submittedName>
        <fullName evidence="2">Uncharacterized protein</fullName>
    </submittedName>
</protein>
<keyword evidence="1" id="KW-0812">Transmembrane</keyword>
<keyword evidence="1" id="KW-0472">Membrane</keyword>
<dbReference type="AlphaFoldDB" id="A0A1M6KSB8"/>
<evidence type="ECO:0000313" key="3">
    <source>
        <dbReference type="Proteomes" id="UP000184192"/>
    </source>
</evidence>
<reference evidence="3" key="1">
    <citation type="submission" date="2016-11" db="EMBL/GenBank/DDBJ databases">
        <authorList>
            <person name="Varghese N."/>
            <person name="Submissions S."/>
        </authorList>
    </citation>
    <scope>NUCLEOTIDE SEQUENCE [LARGE SCALE GENOMIC DNA]</scope>
    <source>
        <strain evidence="3">DSM 26884</strain>
    </source>
</reference>
<accession>A0A1M6KSB8</accession>
<evidence type="ECO:0000313" key="2">
    <source>
        <dbReference type="EMBL" id="SHJ61764.1"/>
    </source>
</evidence>
<evidence type="ECO:0000256" key="1">
    <source>
        <dbReference type="SAM" id="Phobius"/>
    </source>
</evidence>
<keyword evidence="1" id="KW-1133">Transmembrane helix</keyword>
<feature type="transmembrane region" description="Helical" evidence="1">
    <location>
        <begin position="7"/>
        <end position="27"/>
    </location>
</feature>
<proteinExistence type="predicted"/>
<name>A0A1M6KSB8_9BACE</name>
<sequence>MPNRKLFFVIIVIISLILLVFDSLFLLNCMIEYKYNIDENFDQGNLYYTYSSRKDELDTVMWYLKGGILYLAFMILYFGYHLKKLR</sequence>
<keyword evidence="3" id="KW-1185">Reference proteome</keyword>
<organism evidence="2 3">
    <name type="scientific">Bacteroides stercorirosoris</name>
    <dbReference type="NCBI Taxonomy" id="871324"/>
    <lineage>
        <taxon>Bacteria</taxon>
        <taxon>Pseudomonadati</taxon>
        <taxon>Bacteroidota</taxon>
        <taxon>Bacteroidia</taxon>
        <taxon>Bacteroidales</taxon>
        <taxon>Bacteroidaceae</taxon>
        <taxon>Bacteroides</taxon>
    </lineage>
</organism>
<dbReference type="Proteomes" id="UP000184192">
    <property type="component" value="Unassembled WGS sequence"/>
</dbReference>